<organism evidence="3 4">
    <name type="scientific">Parabacteroides johnsonii</name>
    <dbReference type="NCBI Taxonomy" id="387661"/>
    <lineage>
        <taxon>Bacteria</taxon>
        <taxon>Pseudomonadati</taxon>
        <taxon>Bacteroidota</taxon>
        <taxon>Bacteroidia</taxon>
        <taxon>Bacteroidales</taxon>
        <taxon>Tannerellaceae</taxon>
        <taxon>Parabacteroides</taxon>
    </lineage>
</organism>
<gene>
    <name evidence="3" type="ORF">B5F96_17690</name>
</gene>
<reference evidence="4" key="1">
    <citation type="submission" date="2017-04" db="EMBL/GenBank/DDBJ databases">
        <title>Function of individual gut microbiota members based on whole genome sequencing of pure cultures obtained from chicken caecum.</title>
        <authorList>
            <person name="Medvecky M."/>
            <person name="Cejkova D."/>
            <person name="Polansky O."/>
            <person name="Karasova D."/>
            <person name="Kubasova T."/>
            <person name="Cizek A."/>
            <person name="Rychlik I."/>
        </authorList>
    </citation>
    <scope>NUCLEOTIDE SEQUENCE [LARGE SCALE GENOMIC DNA]</scope>
    <source>
        <strain evidence="4">An42</strain>
    </source>
</reference>
<dbReference type="SUPFAM" id="SSF54197">
    <property type="entry name" value="HIT-like"/>
    <property type="match status" value="1"/>
</dbReference>
<dbReference type="RefSeq" id="WP_087375772.1">
    <property type="nucleotide sequence ID" value="NZ_NFIJ01000033.1"/>
</dbReference>
<dbReference type="InterPro" id="IPR006768">
    <property type="entry name" value="Cwf19-like_C_dom-1"/>
</dbReference>
<evidence type="ECO:0000256" key="1">
    <source>
        <dbReference type="PROSITE-ProRule" id="PRU00464"/>
    </source>
</evidence>
<dbReference type="Proteomes" id="UP000195975">
    <property type="component" value="Unassembled WGS sequence"/>
</dbReference>
<proteinExistence type="predicted"/>
<feature type="domain" description="HIT" evidence="2">
    <location>
        <begin position="13"/>
        <end position="125"/>
    </location>
</feature>
<protein>
    <recommendedName>
        <fullName evidence="2">HIT domain-containing protein</fullName>
    </recommendedName>
</protein>
<name>A0A9Q5SP53_9BACT</name>
<dbReference type="EMBL" id="NFIJ01000033">
    <property type="protein sequence ID" value="OUO01604.1"/>
    <property type="molecule type" value="Genomic_DNA"/>
</dbReference>
<dbReference type="PROSITE" id="PS51084">
    <property type="entry name" value="HIT_2"/>
    <property type="match status" value="1"/>
</dbReference>
<dbReference type="InterPro" id="IPR036265">
    <property type="entry name" value="HIT-like_sf"/>
</dbReference>
<accession>A0A9Q5SP53</accession>
<evidence type="ECO:0000313" key="3">
    <source>
        <dbReference type="EMBL" id="OUO01604.1"/>
    </source>
</evidence>
<evidence type="ECO:0000259" key="2">
    <source>
        <dbReference type="PROSITE" id="PS51084"/>
    </source>
</evidence>
<dbReference type="AlphaFoldDB" id="A0A9Q5SP53"/>
<feature type="short sequence motif" description="Histidine triad motif" evidence="1">
    <location>
        <begin position="110"/>
        <end position="114"/>
    </location>
</feature>
<evidence type="ECO:0000313" key="4">
    <source>
        <dbReference type="Proteomes" id="UP000195975"/>
    </source>
</evidence>
<dbReference type="Gene3D" id="3.30.428.10">
    <property type="entry name" value="HIT-like"/>
    <property type="match status" value="1"/>
</dbReference>
<dbReference type="GO" id="GO:0003824">
    <property type="term" value="F:catalytic activity"/>
    <property type="evidence" value="ECO:0007669"/>
    <property type="project" value="InterPro"/>
</dbReference>
<sequence length="210" mass="24925">MKRIEDLKFQIESGCRFCNPPEKERILMETDNFYVMVSLGPIVEGYLLIVAKKHIGACLNIPKFILDEYILLKEKVREILVTTYGCCLFYEHGKIGTSLTMNNSHEHCYHAHLHCIPVSCELNKIVCNEISGHVYHDYNECYKDMNDKKQYLYIEDTKIMTYIPQNPIRRQYLRYKLASTLGYNERWDWVDNQNWNLIDQTINKLKPVFK</sequence>
<dbReference type="InterPro" id="IPR011146">
    <property type="entry name" value="HIT-like"/>
</dbReference>
<comment type="caution">
    <text evidence="3">The sequence shown here is derived from an EMBL/GenBank/DDBJ whole genome shotgun (WGS) entry which is preliminary data.</text>
</comment>
<dbReference type="Pfam" id="PF04677">
    <property type="entry name" value="CwfJ_C_1"/>
    <property type="match status" value="1"/>
</dbReference>